<reference evidence="3" key="1">
    <citation type="submission" date="2025-08" db="UniProtKB">
        <authorList>
            <consortium name="RefSeq"/>
        </authorList>
    </citation>
    <scope>IDENTIFICATION</scope>
    <source>
        <tissue evidence="3">Leaves</tissue>
    </source>
</reference>
<dbReference type="RefSeq" id="XP_071936374.1">
    <property type="nucleotide sequence ID" value="XM_072080273.1"/>
</dbReference>
<accession>A0ABM4WX62</accession>
<proteinExistence type="predicted"/>
<dbReference type="PANTHER" id="PTHR33223:SF8">
    <property type="entry name" value="OS04G0172440 PROTEIN"/>
    <property type="match status" value="1"/>
</dbReference>
<gene>
    <name evidence="3" type="primary">LOC140036960</name>
</gene>
<keyword evidence="2" id="KW-1185">Reference proteome</keyword>
<dbReference type="InterPro" id="IPR005162">
    <property type="entry name" value="Retrotrans_gag_dom"/>
</dbReference>
<evidence type="ECO:0000259" key="1">
    <source>
        <dbReference type="Pfam" id="PF03732"/>
    </source>
</evidence>
<protein>
    <recommendedName>
        <fullName evidence="1">Retrotransposon gag domain-containing protein</fullName>
    </recommendedName>
</protein>
<dbReference type="PANTHER" id="PTHR33223">
    <property type="entry name" value="CCHC-TYPE DOMAIN-CONTAINING PROTEIN"/>
    <property type="match status" value="1"/>
</dbReference>
<sequence length="383" mass="43400">MSSMPEASDRSALVVSSNLTALGAQLSEMLGKFNELSAEMAAQRRVIDQLVACKSGGGVPNDQEPVDNHPPVQDHQLPHTSNVQTNSLLSFTNSLDNTFTRLNQDLSYMHLNYTMMNPTTSQIPQTIPQANLNVPPNPQGHYHYITEPFVWDTASQGKAAMEEQPAPIDKDLLRRLDRFDEFMKKNQGLSRHGRLDYDELCLFLDIQLPLGFKTPKFSKYDGTENPKMHLKMFANKLGKPMDDENLAMHLFSESLEGDALNWYSNLKSGEVKIWLDLSTAFVKQYEFNCELAPTCTTLEGAKRKPSEDHMTYAKQWRKLAAKVEPPMTEEEIVRTFIKAHDPPYFEEIFRMTGSSFAAIINKLEEYDEFVKVGKIVNISALKL</sequence>
<evidence type="ECO:0000313" key="2">
    <source>
        <dbReference type="Proteomes" id="UP001652660"/>
    </source>
</evidence>
<dbReference type="Proteomes" id="UP001652660">
    <property type="component" value="Chromosome 2e"/>
</dbReference>
<evidence type="ECO:0000313" key="3">
    <source>
        <dbReference type="RefSeq" id="XP_071936374.1"/>
    </source>
</evidence>
<dbReference type="Pfam" id="PF03732">
    <property type="entry name" value="Retrotrans_gag"/>
    <property type="match status" value="1"/>
</dbReference>
<name>A0ABM4WX62_COFAR</name>
<organism evidence="2 3">
    <name type="scientific">Coffea arabica</name>
    <name type="common">Arabian coffee</name>
    <dbReference type="NCBI Taxonomy" id="13443"/>
    <lineage>
        <taxon>Eukaryota</taxon>
        <taxon>Viridiplantae</taxon>
        <taxon>Streptophyta</taxon>
        <taxon>Embryophyta</taxon>
        <taxon>Tracheophyta</taxon>
        <taxon>Spermatophyta</taxon>
        <taxon>Magnoliopsida</taxon>
        <taxon>eudicotyledons</taxon>
        <taxon>Gunneridae</taxon>
        <taxon>Pentapetalae</taxon>
        <taxon>asterids</taxon>
        <taxon>lamiids</taxon>
        <taxon>Gentianales</taxon>
        <taxon>Rubiaceae</taxon>
        <taxon>Ixoroideae</taxon>
        <taxon>Gardenieae complex</taxon>
        <taxon>Bertiereae - Coffeeae clade</taxon>
        <taxon>Coffeeae</taxon>
        <taxon>Coffea</taxon>
    </lineage>
</organism>
<feature type="domain" description="Retrotransposon gag" evidence="1">
    <location>
        <begin position="250"/>
        <end position="338"/>
    </location>
</feature>
<dbReference type="GeneID" id="140036960"/>